<reference evidence="2" key="2">
    <citation type="submission" date="2020-03" db="EMBL/GenBank/DDBJ databases">
        <title>Walnut 2.0.</title>
        <authorList>
            <person name="Marrano A."/>
            <person name="Britton M."/>
            <person name="Zimin A.V."/>
            <person name="Zaini P.A."/>
            <person name="Workman R."/>
            <person name="Puiu D."/>
            <person name="Bianco L."/>
            <person name="Allen B.J."/>
            <person name="Troggio M."/>
            <person name="Leslie C.A."/>
            <person name="Timp W."/>
            <person name="Dendekar A."/>
            <person name="Salzberg S.L."/>
            <person name="Neale D.B."/>
        </authorList>
    </citation>
    <scope>NUCLEOTIDE SEQUENCE</scope>
    <source>
        <tissue evidence="2">Leaves</tissue>
    </source>
</reference>
<name>A0A833WMX9_JUGRE</name>
<organism evidence="2 3">
    <name type="scientific">Juglans regia</name>
    <name type="common">English walnut</name>
    <dbReference type="NCBI Taxonomy" id="51240"/>
    <lineage>
        <taxon>Eukaryota</taxon>
        <taxon>Viridiplantae</taxon>
        <taxon>Streptophyta</taxon>
        <taxon>Embryophyta</taxon>
        <taxon>Tracheophyta</taxon>
        <taxon>Spermatophyta</taxon>
        <taxon>Magnoliopsida</taxon>
        <taxon>eudicotyledons</taxon>
        <taxon>Gunneridae</taxon>
        <taxon>Pentapetalae</taxon>
        <taxon>rosids</taxon>
        <taxon>fabids</taxon>
        <taxon>Fagales</taxon>
        <taxon>Juglandaceae</taxon>
        <taxon>Juglans</taxon>
    </lineage>
</organism>
<evidence type="ECO:0000256" key="1">
    <source>
        <dbReference type="SAM" id="MobiDB-lite"/>
    </source>
</evidence>
<reference evidence="2" key="1">
    <citation type="submission" date="2015-10" db="EMBL/GenBank/DDBJ databases">
        <authorList>
            <person name="Martinez-Garcia P.J."/>
            <person name="Crepeau M.W."/>
            <person name="Puiu D."/>
            <person name="Gonzalez-Ibeas D."/>
            <person name="Whalen J."/>
            <person name="Stevens K."/>
            <person name="Paul R."/>
            <person name="Butterfield T."/>
            <person name="Britton M."/>
            <person name="Reagan R."/>
            <person name="Chakraborty S."/>
            <person name="Walawage S.L."/>
            <person name="Vasquez-Gross H.A."/>
            <person name="Cardeno C."/>
            <person name="Famula R."/>
            <person name="Pratt K."/>
            <person name="Kuruganti S."/>
            <person name="Aradhya M.K."/>
            <person name="Leslie C.A."/>
            <person name="Dandekar A.M."/>
            <person name="Salzberg S.L."/>
            <person name="Wegrzyn J.L."/>
            <person name="Langley C.H."/>
            <person name="Neale D.B."/>
        </authorList>
    </citation>
    <scope>NUCLEOTIDE SEQUENCE</scope>
    <source>
        <tissue evidence="2">Leaves</tissue>
    </source>
</reference>
<sequence>MLWNLMLLRNCQAQRRTVREQAKTPPTRYPWHTQKPATSSPARRKMLRPSESSGLPEQPRNKESTSLGDTHPEFLSLPSSLHRITASGTEEATTKVSAKEKVRCFHWKGSQLKRKIEAKVPASKQSS</sequence>
<evidence type="ECO:0000313" key="3">
    <source>
        <dbReference type="Proteomes" id="UP000619265"/>
    </source>
</evidence>
<dbReference type="AlphaFoldDB" id="A0A833WMX9"/>
<dbReference type="Gramene" id="Jr10_02950_p2">
    <property type="protein sequence ID" value="cds.Jr10_02950_p2"/>
    <property type="gene ID" value="Jr10_02950"/>
</dbReference>
<feature type="region of interest" description="Disordered" evidence="1">
    <location>
        <begin position="16"/>
        <end position="77"/>
    </location>
</feature>
<gene>
    <name evidence="2" type="ORF">F2P56_021339</name>
</gene>
<protein>
    <submittedName>
        <fullName evidence="2">Uncharacterized protein</fullName>
    </submittedName>
</protein>
<proteinExistence type="predicted"/>
<dbReference type="Proteomes" id="UP000619265">
    <property type="component" value="Unassembled WGS sequence"/>
</dbReference>
<accession>A0A833WMX9</accession>
<comment type="caution">
    <text evidence="2">The sequence shown here is derived from an EMBL/GenBank/DDBJ whole genome shotgun (WGS) entry which is preliminary data.</text>
</comment>
<evidence type="ECO:0000313" key="2">
    <source>
        <dbReference type="EMBL" id="KAF5457223.1"/>
    </source>
</evidence>
<dbReference type="EMBL" id="LIHL02000010">
    <property type="protein sequence ID" value="KAF5457223.1"/>
    <property type="molecule type" value="Genomic_DNA"/>
</dbReference>